<dbReference type="AlphaFoldDB" id="A0A2W1LTL1"/>
<keyword evidence="1 2" id="KW-0413">Isomerase</keyword>
<reference evidence="5 6" key="1">
    <citation type="submission" date="2018-06" db="EMBL/GenBank/DDBJ databases">
        <title>Paenibacillus imtechensis sp. nov.</title>
        <authorList>
            <person name="Pinnaka A.K."/>
            <person name="Singh H."/>
            <person name="Kaur M."/>
        </authorList>
    </citation>
    <scope>NUCLEOTIDE SEQUENCE [LARGE SCALE GENOMIC DNA]</scope>
    <source>
        <strain evidence="5 6">SMB1</strain>
    </source>
</reference>
<evidence type="ECO:0000256" key="3">
    <source>
        <dbReference type="PIRSR" id="PIRSR006241-50"/>
    </source>
</evidence>
<dbReference type="OrthoDB" id="9786584at2"/>
<dbReference type="Gene3D" id="3.20.20.150">
    <property type="entry name" value="Divalent-metal-dependent TIM barrel enzymes"/>
    <property type="match status" value="1"/>
</dbReference>
<dbReference type="InterPro" id="IPR013022">
    <property type="entry name" value="Xyl_isomerase-like_TIM-brl"/>
</dbReference>
<dbReference type="RefSeq" id="WP_111147745.1">
    <property type="nucleotide sequence ID" value="NZ_QKRB01000050.1"/>
</dbReference>
<dbReference type="EMBL" id="QKRB01000050">
    <property type="protein sequence ID" value="PZD94787.1"/>
    <property type="molecule type" value="Genomic_DNA"/>
</dbReference>
<comment type="caution">
    <text evidence="5">The sequence shown here is derived from an EMBL/GenBank/DDBJ whole genome shotgun (WGS) entry which is preliminary data.</text>
</comment>
<dbReference type="Pfam" id="PF01261">
    <property type="entry name" value="AP_endonuc_2"/>
    <property type="match status" value="1"/>
</dbReference>
<organism evidence="5 6">
    <name type="scientific">Paenibacillus sambharensis</name>
    <dbReference type="NCBI Taxonomy" id="1803190"/>
    <lineage>
        <taxon>Bacteria</taxon>
        <taxon>Bacillati</taxon>
        <taxon>Bacillota</taxon>
        <taxon>Bacilli</taxon>
        <taxon>Bacillales</taxon>
        <taxon>Paenibacillaceae</taxon>
        <taxon>Paenibacillus</taxon>
    </lineage>
</organism>
<gene>
    <name evidence="5" type="ORF">DNH61_16285</name>
</gene>
<evidence type="ECO:0000256" key="1">
    <source>
        <dbReference type="ARBA" id="ARBA00023235"/>
    </source>
</evidence>
<dbReference type="PANTHER" id="PTHR43489">
    <property type="entry name" value="ISOMERASE"/>
    <property type="match status" value="1"/>
</dbReference>
<evidence type="ECO:0000313" key="6">
    <source>
        <dbReference type="Proteomes" id="UP000249522"/>
    </source>
</evidence>
<dbReference type="InterPro" id="IPR050417">
    <property type="entry name" value="Sugar_Epim/Isomerase"/>
</dbReference>
<dbReference type="GO" id="GO:0016853">
    <property type="term" value="F:isomerase activity"/>
    <property type="evidence" value="ECO:0007669"/>
    <property type="project" value="UniProtKB-KW"/>
</dbReference>
<accession>A0A2W1LTL1</accession>
<comment type="similarity">
    <text evidence="2">Belongs to the hyi family.</text>
</comment>
<proteinExistence type="inferred from homology"/>
<name>A0A2W1LTL1_9BACL</name>
<dbReference type="InterPro" id="IPR026040">
    <property type="entry name" value="HyI-like"/>
</dbReference>
<protein>
    <submittedName>
        <fullName evidence="5">Glyoxylate-induced protein</fullName>
    </submittedName>
</protein>
<sequence>MKLSYNTETLFQGMSIYEAMETLAANGLKTIEFWSWEDKDLNRIRQLMADYDMNVASIVVKLESLVDPARREATVDAVKRSAEAANQLGCSTMVHTVGFEAGHLSREEMRKSLVEGLYACIPALEEAGITTAIEPLNTKVDLELSGYYLTTSEEALDIVKEINHPLVKVCYDIYHVQVMEGHVISRMQNNIHHIAHIQAAGHPGRHELYLGELNYDNIFDAIKQMDYNGYVGIEYFPIHDPIDDLKRIHAKHHTG</sequence>
<dbReference type="PIRSF" id="PIRSF006241">
    <property type="entry name" value="HyI"/>
    <property type="match status" value="1"/>
</dbReference>
<evidence type="ECO:0000313" key="5">
    <source>
        <dbReference type="EMBL" id="PZD94787.1"/>
    </source>
</evidence>
<feature type="active site" description="Proton donor/acceptor" evidence="3">
    <location>
        <position position="234"/>
    </location>
</feature>
<evidence type="ECO:0000256" key="2">
    <source>
        <dbReference type="PIRNR" id="PIRNR006241"/>
    </source>
</evidence>
<evidence type="ECO:0000259" key="4">
    <source>
        <dbReference type="Pfam" id="PF01261"/>
    </source>
</evidence>
<dbReference type="SUPFAM" id="SSF51658">
    <property type="entry name" value="Xylose isomerase-like"/>
    <property type="match status" value="1"/>
</dbReference>
<keyword evidence="6" id="KW-1185">Reference proteome</keyword>
<feature type="active site" description="Proton donor/acceptor" evidence="3">
    <location>
        <position position="134"/>
    </location>
</feature>
<feature type="domain" description="Xylose isomerase-like TIM barrel" evidence="4">
    <location>
        <begin position="22"/>
        <end position="242"/>
    </location>
</feature>
<dbReference type="InterPro" id="IPR036237">
    <property type="entry name" value="Xyl_isomerase-like_sf"/>
</dbReference>
<dbReference type="Proteomes" id="UP000249522">
    <property type="component" value="Unassembled WGS sequence"/>
</dbReference>
<dbReference type="PANTHER" id="PTHR43489:SF3">
    <property type="entry name" value="XYLOSE ISOMERASE DOMAIN PROTEIN TIM BARREL"/>
    <property type="match status" value="1"/>
</dbReference>